<evidence type="ECO:0000256" key="11">
    <source>
        <dbReference type="ARBA" id="ARBA00022842"/>
    </source>
</evidence>
<evidence type="ECO:0000256" key="4">
    <source>
        <dbReference type="ARBA" id="ARBA00012142"/>
    </source>
</evidence>
<dbReference type="PANTHER" id="PTHR11817">
    <property type="entry name" value="PYRUVATE KINASE"/>
    <property type="match status" value="1"/>
</dbReference>
<evidence type="ECO:0000256" key="7">
    <source>
        <dbReference type="ARBA" id="ARBA00022723"/>
    </source>
</evidence>
<keyword evidence="13 18" id="KW-0670">Pyruvate</keyword>
<comment type="catalytic activity">
    <reaction evidence="15">
        <text>pyruvate + ATP = phosphoenolpyruvate + ADP + H(+)</text>
        <dbReference type="Rhea" id="RHEA:18157"/>
        <dbReference type="ChEBI" id="CHEBI:15361"/>
        <dbReference type="ChEBI" id="CHEBI:15378"/>
        <dbReference type="ChEBI" id="CHEBI:30616"/>
        <dbReference type="ChEBI" id="CHEBI:58702"/>
        <dbReference type="ChEBI" id="CHEBI:456216"/>
        <dbReference type="EC" id="2.7.1.40"/>
    </reaction>
</comment>
<keyword evidence="10" id="KW-0067">ATP-binding</keyword>
<evidence type="ECO:0000259" key="17">
    <source>
        <dbReference type="Pfam" id="PF02887"/>
    </source>
</evidence>
<dbReference type="eggNOG" id="COG0469">
    <property type="taxonomic scope" value="Bacteria"/>
</dbReference>
<feature type="domain" description="Pyruvate kinase barrel" evidence="16">
    <location>
        <begin position="1"/>
        <end position="324"/>
    </location>
</feature>
<dbReference type="Gene3D" id="3.20.20.60">
    <property type="entry name" value="Phosphoenolpyruvate-binding domains"/>
    <property type="match status" value="1"/>
</dbReference>
<dbReference type="HOGENOM" id="CLU_015439_0_2_9"/>
<evidence type="ECO:0000256" key="1">
    <source>
        <dbReference type="ARBA" id="ARBA00001958"/>
    </source>
</evidence>
<keyword evidence="19" id="KW-1185">Reference proteome</keyword>
<dbReference type="SUPFAM" id="SSF52935">
    <property type="entry name" value="PK C-terminal domain-like"/>
    <property type="match status" value="1"/>
</dbReference>
<evidence type="ECO:0000256" key="14">
    <source>
        <dbReference type="NCBIfam" id="TIGR01064"/>
    </source>
</evidence>
<keyword evidence="8" id="KW-0547">Nucleotide-binding</keyword>
<comment type="cofactor">
    <cofactor evidence="1">
        <name>K(+)</name>
        <dbReference type="ChEBI" id="CHEBI:29103"/>
    </cofactor>
</comment>
<dbReference type="SUPFAM" id="SSF51621">
    <property type="entry name" value="Phosphoenolpyruvate/pyruvate domain"/>
    <property type="match status" value="1"/>
</dbReference>
<dbReference type="GO" id="GO:0030955">
    <property type="term" value="F:potassium ion binding"/>
    <property type="evidence" value="ECO:0007669"/>
    <property type="project" value="UniProtKB-UniRule"/>
</dbReference>
<evidence type="ECO:0000256" key="15">
    <source>
        <dbReference type="RuleBase" id="RU000504"/>
    </source>
</evidence>
<dbReference type="UniPathway" id="UPA00109">
    <property type="reaction ID" value="UER00188"/>
</dbReference>
<dbReference type="InterPro" id="IPR015793">
    <property type="entry name" value="Pyrv_Knase_brl"/>
</dbReference>
<dbReference type="GO" id="GO:0005524">
    <property type="term" value="F:ATP binding"/>
    <property type="evidence" value="ECO:0007669"/>
    <property type="project" value="UniProtKB-KW"/>
</dbReference>
<dbReference type="InterPro" id="IPR040442">
    <property type="entry name" value="Pyrv_kinase-like_dom_sf"/>
</dbReference>
<evidence type="ECO:0000256" key="12">
    <source>
        <dbReference type="ARBA" id="ARBA00023152"/>
    </source>
</evidence>
<dbReference type="Gene3D" id="3.40.1380.20">
    <property type="entry name" value="Pyruvate kinase, C-terminal domain"/>
    <property type="match status" value="1"/>
</dbReference>
<evidence type="ECO:0000256" key="10">
    <source>
        <dbReference type="ARBA" id="ARBA00022840"/>
    </source>
</evidence>
<comment type="pathway">
    <text evidence="2 15">Carbohydrate degradation; glycolysis; pyruvate from D-glyceraldehyde 3-phosphate: step 5/5.</text>
</comment>
<protein>
    <recommendedName>
        <fullName evidence="5 14">Pyruvate kinase</fullName>
        <ecNumber evidence="4 14">2.7.1.40</ecNumber>
    </recommendedName>
</protein>
<dbReference type="KEGG" id="cbv:U729_643"/>
<dbReference type="InterPro" id="IPR015795">
    <property type="entry name" value="Pyrv_Knase_C"/>
</dbReference>
<keyword evidence="9 15" id="KW-0418">Kinase</keyword>
<keyword evidence="11 15" id="KW-0460">Magnesium</keyword>
<evidence type="ECO:0000256" key="8">
    <source>
        <dbReference type="ARBA" id="ARBA00022741"/>
    </source>
</evidence>
<proteinExistence type="inferred from homology"/>
<dbReference type="InterPro" id="IPR015806">
    <property type="entry name" value="Pyrv_Knase_insert_dom_sf"/>
</dbReference>
<dbReference type="STRING" id="1561.NPD11_2347"/>
<dbReference type="InterPro" id="IPR011037">
    <property type="entry name" value="Pyrv_Knase-like_insert_dom_sf"/>
</dbReference>
<evidence type="ECO:0000256" key="6">
    <source>
        <dbReference type="ARBA" id="ARBA00022679"/>
    </source>
</evidence>
<dbReference type="PRINTS" id="PR01050">
    <property type="entry name" value="PYRUVTKNASE"/>
</dbReference>
<reference evidence="18 19" key="1">
    <citation type="journal article" date="2015" name="Infect. Genet. Evol.">
        <title>Genomic sequences of six botulinum neurotoxin-producing strains representing three clostridial species illustrate the mobility and diversity of botulinum neurotoxin genes.</title>
        <authorList>
            <person name="Smith T.J."/>
            <person name="Hill K.K."/>
            <person name="Xie G."/>
            <person name="Foley B.T."/>
            <person name="Williamson C.H."/>
            <person name="Foster J.T."/>
            <person name="Johnson S.L."/>
            <person name="Chertkov O."/>
            <person name="Teshima H."/>
            <person name="Gibbons H.S."/>
            <person name="Johnsky L.A."/>
            <person name="Karavis M.A."/>
            <person name="Smith L.A."/>
        </authorList>
    </citation>
    <scope>NUCLEOTIDE SEQUENCE [LARGE SCALE GENOMIC DNA]</scope>
    <source>
        <strain evidence="18">Sullivan</strain>
    </source>
</reference>
<dbReference type="EC" id="2.7.1.40" evidence="4 14"/>
<evidence type="ECO:0000313" key="19">
    <source>
        <dbReference type="Proteomes" id="UP000030635"/>
    </source>
</evidence>
<dbReference type="GO" id="GO:0016301">
    <property type="term" value="F:kinase activity"/>
    <property type="evidence" value="ECO:0007669"/>
    <property type="project" value="UniProtKB-KW"/>
</dbReference>
<gene>
    <name evidence="18" type="primary">pyk</name>
    <name evidence="18" type="ORF">U729_643</name>
</gene>
<evidence type="ECO:0000256" key="13">
    <source>
        <dbReference type="ARBA" id="ARBA00023317"/>
    </source>
</evidence>
<dbReference type="Gene3D" id="2.40.33.10">
    <property type="entry name" value="PK beta-barrel domain-like"/>
    <property type="match status" value="1"/>
</dbReference>
<keyword evidence="12 15" id="KW-0324">Glycolysis</keyword>
<dbReference type="Pfam" id="PF00224">
    <property type="entry name" value="PK"/>
    <property type="match status" value="1"/>
</dbReference>
<dbReference type="NCBIfam" id="TIGR01064">
    <property type="entry name" value="pyruv_kin"/>
    <property type="match status" value="1"/>
</dbReference>
<name>A0A0A7FU33_9CLOT</name>
<dbReference type="InterPro" id="IPR036918">
    <property type="entry name" value="Pyrv_Knase_C_sf"/>
</dbReference>
<keyword evidence="7" id="KW-0479">Metal-binding</keyword>
<organism evidence="18 19">
    <name type="scientific">Clostridium baratii str. Sullivan</name>
    <dbReference type="NCBI Taxonomy" id="1415775"/>
    <lineage>
        <taxon>Bacteria</taxon>
        <taxon>Bacillati</taxon>
        <taxon>Bacillota</taxon>
        <taxon>Clostridia</taxon>
        <taxon>Eubacteriales</taxon>
        <taxon>Clostridiaceae</taxon>
        <taxon>Clostridium</taxon>
    </lineage>
</organism>
<dbReference type="Proteomes" id="UP000030635">
    <property type="component" value="Chromosome"/>
</dbReference>
<feature type="domain" description="Pyruvate kinase C-terminal" evidence="17">
    <location>
        <begin position="359"/>
        <end position="468"/>
    </location>
</feature>
<dbReference type="RefSeq" id="WP_039311570.1">
    <property type="nucleotide sequence ID" value="NZ_CP006905.1"/>
</dbReference>
<dbReference type="OrthoDB" id="9812123at2"/>
<dbReference type="GO" id="GO:0000287">
    <property type="term" value="F:magnesium ion binding"/>
    <property type="evidence" value="ECO:0007669"/>
    <property type="project" value="UniProtKB-UniRule"/>
</dbReference>
<dbReference type="SUPFAM" id="SSF50800">
    <property type="entry name" value="PK beta-barrel domain-like"/>
    <property type="match status" value="1"/>
</dbReference>
<dbReference type="EMBL" id="CP006905">
    <property type="protein sequence ID" value="AIY82450.1"/>
    <property type="molecule type" value="Genomic_DNA"/>
</dbReference>
<dbReference type="AlphaFoldDB" id="A0A0A7FU33"/>
<evidence type="ECO:0000256" key="9">
    <source>
        <dbReference type="ARBA" id="ARBA00022777"/>
    </source>
</evidence>
<evidence type="ECO:0000313" key="18">
    <source>
        <dbReference type="EMBL" id="AIY82450.1"/>
    </source>
</evidence>
<evidence type="ECO:0000256" key="5">
    <source>
        <dbReference type="ARBA" id="ARBA00018587"/>
    </source>
</evidence>
<dbReference type="Pfam" id="PF02887">
    <property type="entry name" value="PK_C"/>
    <property type="match status" value="1"/>
</dbReference>
<dbReference type="InterPro" id="IPR015813">
    <property type="entry name" value="Pyrv/PenolPyrv_kinase-like_dom"/>
</dbReference>
<dbReference type="GO" id="GO:0004743">
    <property type="term" value="F:pyruvate kinase activity"/>
    <property type="evidence" value="ECO:0007669"/>
    <property type="project" value="UniProtKB-UniRule"/>
</dbReference>
<dbReference type="InterPro" id="IPR001697">
    <property type="entry name" value="Pyr_Knase"/>
</dbReference>
<evidence type="ECO:0000256" key="2">
    <source>
        <dbReference type="ARBA" id="ARBA00004997"/>
    </source>
</evidence>
<evidence type="ECO:0000256" key="3">
    <source>
        <dbReference type="ARBA" id="ARBA00008663"/>
    </source>
</evidence>
<sequence>MQKTKIIATLGESIQNKRTLKEIIKNGVNAISINFFNYSYEDIQKIVKDIRDIDKELHTLTSLIAVIKDNKIRTKGFKEKSYEIKAGDYFTFLCGSELVGDNAHCAITNNYLYEKVNIDDIIFIDNGALQFKVCDIVRREIRCKALVSGTIAKNKQITIKNTVINSPLVNDDIEKDIEFACTEGFDFLSCSSIKTKSDVEKYKDLAFNYSNGLVKVISRIENIDSVNNIDEIVDLSDGIIISRGQLSVTVPVEQIPFIQKDIIKKCNKQNKLVMVSTQILSSMTENPRPTRADVSDVYNLVSDGIDAAILTTTTTYGLYPIETILMLKKILKDSESNLNYEEYKNSFSNDLILDYDSLMASSVVDISNKFPAKAILVGTKDGHLARSISKYRPKSPIIAVTNDEAVGRYLSIQFGIVPFIYKDFEDKDKFIEEARNIAINYELAKKLDTILIIASGNSISFKSDNLKIVTI</sequence>
<accession>A0A0A7FU33</accession>
<evidence type="ECO:0000259" key="16">
    <source>
        <dbReference type="Pfam" id="PF00224"/>
    </source>
</evidence>
<comment type="similarity">
    <text evidence="3 15">Belongs to the pyruvate kinase family.</text>
</comment>
<keyword evidence="6 15" id="KW-0808">Transferase</keyword>